<feature type="transmembrane region" description="Helical" evidence="1">
    <location>
        <begin position="176"/>
        <end position="196"/>
    </location>
</feature>
<reference evidence="3 4" key="1">
    <citation type="submission" date="2021-05" db="EMBL/GenBank/DDBJ databases">
        <authorList>
            <person name="Zhang Z.D."/>
            <person name="Osman G."/>
        </authorList>
    </citation>
    <scope>NUCLEOTIDE SEQUENCE [LARGE SCALE GENOMIC DNA]</scope>
    <source>
        <strain evidence="3 4">KCTC 32217</strain>
    </source>
</reference>
<accession>A0AAP2G409</accession>
<keyword evidence="1" id="KW-0472">Membrane</keyword>
<dbReference type="InterPro" id="IPR010982">
    <property type="entry name" value="Lambda_DNA-bd_dom_sf"/>
</dbReference>
<dbReference type="Gene3D" id="1.10.260.40">
    <property type="entry name" value="lambda repressor-like DNA-binding domains"/>
    <property type="match status" value="1"/>
</dbReference>
<evidence type="ECO:0000259" key="2">
    <source>
        <dbReference type="PROSITE" id="PS50943"/>
    </source>
</evidence>
<sequence>MKQPQLGQRIQEWRKAKGWTQEELVEKCSLNVRTLQRIEAGEVSPRPFTIKAIMEALEINQEEMSSHSESTEPDDNRWFQLAFLAGTVYLLTTMVEFGLDFTFYGGEKVNGLLYASIKAIVMVGFSGFMWGFYKLGEKLNNKLMQISSALLAVGVLIFTSIDIYKFFILGNAMPEYLPIEAVVFGGMYVIFGLAFINERKQAGTLFLISGILGVVVGIGFLSVIFALPSLFILAVFEILCLVLLYQEGFQLEKSKFHNTTNTPQISKIH</sequence>
<dbReference type="InterPro" id="IPR001387">
    <property type="entry name" value="Cro/C1-type_HTH"/>
</dbReference>
<keyword evidence="1" id="KW-0812">Transmembrane</keyword>
<dbReference type="CDD" id="cd00093">
    <property type="entry name" value="HTH_XRE"/>
    <property type="match status" value="1"/>
</dbReference>
<organism evidence="3 4">
    <name type="scientific">Litoribacter ruber</name>
    <dbReference type="NCBI Taxonomy" id="702568"/>
    <lineage>
        <taxon>Bacteria</taxon>
        <taxon>Pseudomonadati</taxon>
        <taxon>Bacteroidota</taxon>
        <taxon>Cytophagia</taxon>
        <taxon>Cytophagales</taxon>
        <taxon>Cyclobacteriaceae</taxon>
        <taxon>Litoribacter</taxon>
    </lineage>
</organism>
<gene>
    <name evidence="3" type="ORF">KI659_03040</name>
</gene>
<dbReference type="EMBL" id="JAHCMY010000001">
    <property type="protein sequence ID" value="MBS9522983.1"/>
    <property type="molecule type" value="Genomic_DNA"/>
</dbReference>
<keyword evidence="4" id="KW-1185">Reference proteome</keyword>
<evidence type="ECO:0000313" key="3">
    <source>
        <dbReference type="EMBL" id="MBS9522983.1"/>
    </source>
</evidence>
<dbReference type="Pfam" id="PF13560">
    <property type="entry name" value="HTH_31"/>
    <property type="match status" value="1"/>
</dbReference>
<dbReference type="SUPFAM" id="SSF47413">
    <property type="entry name" value="lambda repressor-like DNA-binding domains"/>
    <property type="match status" value="1"/>
</dbReference>
<proteinExistence type="predicted"/>
<dbReference type="SMART" id="SM00530">
    <property type="entry name" value="HTH_XRE"/>
    <property type="match status" value="1"/>
</dbReference>
<evidence type="ECO:0000256" key="1">
    <source>
        <dbReference type="SAM" id="Phobius"/>
    </source>
</evidence>
<feature type="transmembrane region" description="Helical" evidence="1">
    <location>
        <begin position="145"/>
        <end position="164"/>
    </location>
</feature>
<feature type="transmembrane region" description="Helical" evidence="1">
    <location>
        <begin position="203"/>
        <end position="221"/>
    </location>
</feature>
<dbReference type="Proteomes" id="UP001319104">
    <property type="component" value="Unassembled WGS sequence"/>
</dbReference>
<dbReference type="RefSeq" id="WP_213943851.1">
    <property type="nucleotide sequence ID" value="NZ_JAHCMY010000001.1"/>
</dbReference>
<feature type="domain" description="HTH cro/C1-type" evidence="2">
    <location>
        <begin position="10"/>
        <end position="64"/>
    </location>
</feature>
<dbReference type="AlphaFoldDB" id="A0AAP2G409"/>
<comment type="caution">
    <text evidence="3">The sequence shown here is derived from an EMBL/GenBank/DDBJ whole genome shotgun (WGS) entry which is preliminary data.</text>
</comment>
<feature type="transmembrane region" description="Helical" evidence="1">
    <location>
        <begin position="227"/>
        <end position="245"/>
    </location>
</feature>
<dbReference type="PROSITE" id="PS50943">
    <property type="entry name" value="HTH_CROC1"/>
    <property type="match status" value="1"/>
</dbReference>
<keyword evidence="1" id="KW-1133">Transmembrane helix</keyword>
<feature type="transmembrane region" description="Helical" evidence="1">
    <location>
        <begin position="78"/>
        <end position="99"/>
    </location>
</feature>
<protein>
    <submittedName>
        <fullName evidence="3">Helix-turn-helix domain-containing protein</fullName>
    </submittedName>
</protein>
<feature type="transmembrane region" description="Helical" evidence="1">
    <location>
        <begin position="111"/>
        <end position="133"/>
    </location>
</feature>
<name>A0AAP2G409_9BACT</name>
<dbReference type="GO" id="GO:0003677">
    <property type="term" value="F:DNA binding"/>
    <property type="evidence" value="ECO:0007669"/>
    <property type="project" value="InterPro"/>
</dbReference>
<evidence type="ECO:0000313" key="4">
    <source>
        <dbReference type="Proteomes" id="UP001319104"/>
    </source>
</evidence>